<feature type="coiled-coil region" evidence="1">
    <location>
        <begin position="79"/>
        <end position="113"/>
    </location>
</feature>
<feature type="region of interest" description="Disordered" evidence="2">
    <location>
        <begin position="253"/>
        <end position="289"/>
    </location>
</feature>
<gene>
    <name evidence="3" type="ORF">TRFO_14572</name>
</gene>
<evidence type="ECO:0000256" key="2">
    <source>
        <dbReference type="SAM" id="MobiDB-lite"/>
    </source>
</evidence>
<keyword evidence="1" id="KW-0175">Coiled coil</keyword>
<dbReference type="RefSeq" id="XP_068368072.1">
    <property type="nucleotide sequence ID" value="XM_068497896.1"/>
</dbReference>
<feature type="coiled-coil region" evidence="1">
    <location>
        <begin position="576"/>
        <end position="710"/>
    </location>
</feature>
<dbReference type="Proteomes" id="UP000179807">
    <property type="component" value="Unassembled WGS sequence"/>
</dbReference>
<dbReference type="EMBL" id="MLAK01000292">
    <property type="protein sequence ID" value="OHT14936.1"/>
    <property type="molecule type" value="Genomic_DNA"/>
</dbReference>
<evidence type="ECO:0000313" key="3">
    <source>
        <dbReference type="EMBL" id="OHT14936.1"/>
    </source>
</evidence>
<dbReference type="VEuPathDB" id="TrichDB:TRFO_14572"/>
<name>A0A1J4KVM0_9EUKA</name>
<evidence type="ECO:0000313" key="4">
    <source>
        <dbReference type="Proteomes" id="UP000179807"/>
    </source>
</evidence>
<feature type="region of interest" description="Disordered" evidence="2">
    <location>
        <begin position="519"/>
        <end position="575"/>
    </location>
</feature>
<evidence type="ECO:0000256" key="1">
    <source>
        <dbReference type="SAM" id="Coils"/>
    </source>
</evidence>
<feature type="coiled-coil region" evidence="1">
    <location>
        <begin position="880"/>
        <end position="907"/>
    </location>
</feature>
<feature type="coiled-coil region" evidence="1">
    <location>
        <begin position="139"/>
        <end position="166"/>
    </location>
</feature>
<comment type="caution">
    <text evidence="3">The sequence shown here is derived from an EMBL/GenBank/DDBJ whole genome shotgun (WGS) entry which is preliminary data.</text>
</comment>
<feature type="compositionally biased region" description="Polar residues" evidence="2">
    <location>
        <begin position="519"/>
        <end position="528"/>
    </location>
</feature>
<feature type="compositionally biased region" description="Polar residues" evidence="2">
    <location>
        <begin position="536"/>
        <end position="564"/>
    </location>
</feature>
<reference evidence="3" key="1">
    <citation type="submission" date="2016-10" db="EMBL/GenBank/DDBJ databases">
        <authorList>
            <person name="Benchimol M."/>
            <person name="Almeida L.G."/>
            <person name="Vasconcelos A.T."/>
            <person name="Perreira-Neves A."/>
            <person name="Rosa I.A."/>
            <person name="Tasca T."/>
            <person name="Bogo M.R."/>
            <person name="de Souza W."/>
        </authorList>
    </citation>
    <scope>NUCLEOTIDE SEQUENCE [LARGE SCALE GENOMIC DNA]</scope>
    <source>
        <strain evidence="3">K</strain>
    </source>
</reference>
<organism evidence="3 4">
    <name type="scientific">Tritrichomonas foetus</name>
    <dbReference type="NCBI Taxonomy" id="1144522"/>
    <lineage>
        <taxon>Eukaryota</taxon>
        <taxon>Metamonada</taxon>
        <taxon>Parabasalia</taxon>
        <taxon>Tritrichomonadida</taxon>
        <taxon>Tritrichomonadidae</taxon>
        <taxon>Tritrichomonas</taxon>
    </lineage>
</organism>
<dbReference type="GeneID" id="94832600"/>
<dbReference type="AlphaFoldDB" id="A0A1J4KVM0"/>
<keyword evidence="4" id="KW-1185">Reference proteome</keyword>
<evidence type="ECO:0008006" key="5">
    <source>
        <dbReference type="Google" id="ProtNLM"/>
    </source>
</evidence>
<sequence>MSGSDTERTIQALNSLTNDNSFVSLVSFLQQFDLQNQDLQLGQPDYDSLRQKINDFKDVAYSTQLDLSNPLMGIIHILVSAYTLQINQIEILNEQLNNENDNLRTELGNQDQIKASENEKFEQENMANQEKFNENETAIEGLNSQINQLKLALSNAEAQNENSRSEGRVETVLAVANEFGLTSREQKTLISGLKAMIEEPQGVIKNIVQSFDLPPTTTSKDIIFHLNEKFTNSGSSVLVEQLREELLKKTEENEALKDQLNSNDKGENKGEIENSNNSDKNVIEPPVTATLSDHDRNKITNLEKQVAELQQIISQTPTEKQILSIFEDVPLETDEISNIVSSDQPLLEKLNQIVSTLSLHVFSGEDLHENNKMLLGLVSSQFRFIKMLADSEKACTAVYTEVPYEEMRHILLGQTEAISLFLQEHAAGIVEDSCLFEELLKSNTPDLLENVQKYLSSYTKPTSRESEQLFILLLQAISASDVLRKYSEQSQTLCRQQANDIKQMKNYSEQLEKSIETFNNSNMLSTPERSIPGTPKSGTLKSIANTPTSNEQLSPEKGSQGQLSSEKDQGTGSEYVKNLQKQLAKVRAENIELKKGKEQLIKQTHDDLLTVQQQIDKMKDSMSKRLTNKNKDIMKLSAALKNTTERVKELRSINDNLKKQLKEKETPKEKIDDNSKSLINDIQEQFEETKREYESALEQMRSQISSYQESKQDEFNSVVSEKDRKINDLTYKLEESVRNSKKLAKRSYSLSQQLESAQAKIDELSRSENEALTQAEQLGIKFREIHDDYTKLEHEKEMLAQKIESNNDVVKRDKQLLETQYEHKLNDQQLQYQASLSKIKEDSDAEGKKLLLDIAHIFPSFVDLNQPVTRASILDALQNVKKAADSERKLKKKREILEQARKDLKVEHDIQIPGSIITLMNKFEQLQNEAKPLADGMEVYVQTQDWLTRMYVLCTGGICQDVNNIEMQHVIEEALVTSFGSLLLSRRVAMLRAQKRLLMKGVDKIEKKNTRLSIRHILINVMLILKARKLSGHRDNTGYSFENAERPEDILNKRAKKPLTFAEKAPLSNFIYDVE</sequence>
<protein>
    <recommendedName>
        <fullName evidence="5">Viral A-type inclusion protein</fullName>
    </recommendedName>
</protein>
<accession>A0A1J4KVM0</accession>
<proteinExistence type="predicted"/>